<protein>
    <recommendedName>
        <fullName evidence="3">DUF2336 domain-containing protein</fullName>
    </recommendedName>
</protein>
<comment type="caution">
    <text evidence="1">The sequence shown here is derived from an EMBL/GenBank/DDBJ whole genome shotgun (WGS) entry which is preliminary data.</text>
</comment>
<keyword evidence="2" id="KW-1185">Reference proteome</keyword>
<organism evidence="1 2">
    <name type="scientific">Pontixanthobacter rizhaonensis</name>
    <dbReference type="NCBI Taxonomy" id="2730337"/>
    <lineage>
        <taxon>Bacteria</taxon>
        <taxon>Pseudomonadati</taxon>
        <taxon>Pseudomonadota</taxon>
        <taxon>Alphaproteobacteria</taxon>
        <taxon>Sphingomonadales</taxon>
        <taxon>Erythrobacteraceae</taxon>
        <taxon>Pontixanthobacter</taxon>
    </lineage>
</organism>
<evidence type="ECO:0000313" key="1">
    <source>
        <dbReference type="EMBL" id="NMW31489.1"/>
    </source>
</evidence>
<evidence type="ECO:0008006" key="3">
    <source>
        <dbReference type="Google" id="ProtNLM"/>
    </source>
</evidence>
<reference evidence="1 2" key="1">
    <citation type="submission" date="2020-04" db="EMBL/GenBank/DDBJ databases">
        <authorList>
            <person name="Liu A."/>
        </authorList>
    </citation>
    <scope>NUCLEOTIDE SEQUENCE [LARGE SCALE GENOMIC DNA]</scope>
    <source>
        <strain evidence="1 2">RZ02</strain>
    </source>
</reference>
<evidence type="ECO:0000313" key="2">
    <source>
        <dbReference type="Proteomes" id="UP000561181"/>
    </source>
</evidence>
<dbReference type="AlphaFoldDB" id="A0A848QKY6"/>
<dbReference type="EMBL" id="JABCRE010000002">
    <property type="protein sequence ID" value="NMW31489.1"/>
    <property type="molecule type" value="Genomic_DNA"/>
</dbReference>
<dbReference type="Proteomes" id="UP000561181">
    <property type="component" value="Unassembled WGS sequence"/>
</dbReference>
<name>A0A848QKY6_9SPHN</name>
<sequence length="320" mass="33896">MSDAANPSNASIPVEGVLRDELAHGDAVLGTVAPILGHLVTNSGNALFSDQVVAHIRGTAESMATQLLGAQATAAEIEDPLAFVSHRKPDLAADLLADNSFLSHCHALTVEAQLATRLEQRNAIDLVLSPLLQALISSDDPETASLAMAALAAQARFVQQQKRMELSINDLPGDLFHSVLLIWRNFAATDPDQIVAQAEMQLRSVYDESASRVGLLSRLVSGMGNGALAALSLSHAGVAIFLTALAKSLGQSRDIATMSTNDRQLGRLALALRAAGLKPRQVEEQFVHIHPEVALPEGFEMLRIDKAAEILAESAGRMAG</sequence>
<proteinExistence type="predicted"/>
<dbReference type="RefSeq" id="WP_170011001.1">
    <property type="nucleotide sequence ID" value="NZ_JABCRE010000002.1"/>
</dbReference>
<gene>
    <name evidence="1" type="ORF">HKD42_05405</name>
</gene>
<accession>A0A848QKY6</accession>